<accession>A0A2P2Q6B2</accession>
<dbReference type="EMBL" id="GGEC01082020">
    <property type="protein sequence ID" value="MBX62504.1"/>
    <property type="molecule type" value="Transcribed_RNA"/>
</dbReference>
<sequence length="61" mass="7367">MFVKCRALGWIKKNWHLSGMAVQMFERLLNCWRVSDCEIEIFSARFYPSFFVHIFYLSLLS</sequence>
<reference evidence="1" key="1">
    <citation type="submission" date="2018-02" db="EMBL/GenBank/DDBJ databases">
        <title>Rhizophora mucronata_Transcriptome.</title>
        <authorList>
            <person name="Meera S.P."/>
            <person name="Sreeshan A."/>
            <person name="Augustine A."/>
        </authorList>
    </citation>
    <scope>NUCLEOTIDE SEQUENCE</scope>
    <source>
        <tissue evidence="1">Leaf</tissue>
    </source>
</reference>
<dbReference type="AlphaFoldDB" id="A0A2P2Q6B2"/>
<protein>
    <submittedName>
        <fullName evidence="1">Uncharacterized protein</fullName>
    </submittedName>
</protein>
<name>A0A2P2Q6B2_RHIMU</name>
<organism evidence="1">
    <name type="scientific">Rhizophora mucronata</name>
    <name type="common">Asiatic mangrove</name>
    <dbReference type="NCBI Taxonomy" id="61149"/>
    <lineage>
        <taxon>Eukaryota</taxon>
        <taxon>Viridiplantae</taxon>
        <taxon>Streptophyta</taxon>
        <taxon>Embryophyta</taxon>
        <taxon>Tracheophyta</taxon>
        <taxon>Spermatophyta</taxon>
        <taxon>Magnoliopsida</taxon>
        <taxon>eudicotyledons</taxon>
        <taxon>Gunneridae</taxon>
        <taxon>Pentapetalae</taxon>
        <taxon>rosids</taxon>
        <taxon>fabids</taxon>
        <taxon>Malpighiales</taxon>
        <taxon>Rhizophoraceae</taxon>
        <taxon>Rhizophora</taxon>
    </lineage>
</organism>
<evidence type="ECO:0000313" key="1">
    <source>
        <dbReference type="EMBL" id="MBX62504.1"/>
    </source>
</evidence>
<proteinExistence type="predicted"/>